<protein>
    <submittedName>
        <fullName evidence="1">Uncharacterized protein</fullName>
    </submittedName>
</protein>
<evidence type="ECO:0000313" key="1">
    <source>
        <dbReference type="EMBL" id="GBP10153.1"/>
    </source>
</evidence>
<sequence>MACLQIGYHHAWRATPHGALSTDRLMGSYLTTSQLSLAKRTHRRKSRPESGVEFTSRVRRAHEHVQWNINECSVVDPYCCRIGLSTKRVVKYHTLTEYEVASSAVVLFVADFRVLRVPDDSSERFPVLHQIRPSLSRTRRSTSPVLVADDVTRALELRDEDVAERIFAANGHENNSAKDRVFGQQSPPARARTLGVRVQKLQKRE</sequence>
<organism evidence="1 2">
    <name type="scientific">Eumeta variegata</name>
    <name type="common">Bagworm moth</name>
    <name type="synonym">Eumeta japonica</name>
    <dbReference type="NCBI Taxonomy" id="151549"/>
    <lineage>
        <taxon>Eukaryota</taxon>
        <taxon>Metazoa</taxon>
        <taxon>Ecdysozoa</taxon>
        <taxon>Arthropoda</taxon>
        <taxon>Hexapoda</taxon>
        <taxon>Insecta</taxon>
        <taxon>Pterygota</taxon>
        <taxon>Neoptera</taxon>
        <taxon>Endopterygota</taxon>
        <taxon>Lepidoptera</taxon>
        <taxon>Glossata</taxon>
        <taxon>Ditrysia</taxon>
        <taxon>Tineoidea</taxon>
        <taxon>Psychidae</taxon>
        <taxon>Oiketicinae</taxon>
        <taxon>Eumeta</taxon>
    </lineage>
</organism>
<evidence type="ECO:0000313" key="2">
    <source>
        <dbReference type="Proteomes" id="UP000299102"/>
    </source>
</evidence>
<proteinExistence type="predicted"/>
<reference evidence="1 2" key="1">
    <citation type="journal article" date="2019" name="Commun. Biol.">
        <title>The bagworm genome reveals a unique fibroin gene that provides high tensile strength.</title>
        <authorList>
            <person name="Kono N."/>
            <person name="Nakamura H."/>
            <person name="Ohtoshi R."/>
            <person name="Tomita M."/>
            <person name="Numata K."/>
            <person name="Arakawa K."/>
        </authorList>
    </citation>
    <scope>NUCLEOTIDE SEQUENCE [LARGE SCALE GENOMIC DNA]</scope>
</reference>
<keyword evidence="2" id="KW-1185">Reference proteome</keyword>
<name>A0A4C1T6N4_EUMVA</name>
<dbReference type="AlphaFoldDB" id="A0A4C1T6N4"/>
<accession>A0A4C1T6N4</accession>
<dbReference type="EMBL" id="BGZK01000039">
    <property type="protein sequence ID" value="GBP10153.1"/>
    <property type="molecule type" value="Genomic_DNA"/>
</dbReference>
<gene>
    <name evidence="1" type="ORF">EVAR_77562_1</name>
</gene>
<dbReference type="Proteomes" id="UP000299102">
    <property type="component" value="Unassembled WGS sequence"/>
</dbReference>
<comment type="caution">
    <text evidence="1">The sequence shown here is derived from an EMBL/GenBank/DDBJ whole genome shotgun (WGS) entry which is preliminary data.</text>
</comment>